<reference evidence="1 2" key="1">
    <citation type="submission" date="2018-06" db="EMBL/GenBank/DDBJ databases">
        <authorList>
            <consortium name="Pathogen Informatics"/>
            <person name="Doyle S."/>
        </authorList>
    </citation>
    <scope>NUCLEOTIDE SEQUENCE [LARGE SCALE GENOMIC DNA]</scope>
    <source>
        <strain evidence="1 2">NCTC13093</strain>
    </source>
</reference>
<dbReference type="Proteomes" id="UP000250086">
    <property type="component" value="Unassembled WGS sequence"/>
</dbReference>
<dbReference type="InterPro" id="IPR009794">
    <property type="entry name" value="ASRT"/>
</dbReference>
<protein>
    <submittedName>
        <fullName evidence="1">Sensory rhodopsin transducer</fullName>
    </submittedName>
</protein>
<name>A0A2X0WR02_9GAMM</name>
<dbReference type="InterPro" id="IPR036698">
    <property type="entry name" value="TM1070-like_sf"/>
</dbReference>
<sequence>MKNWYIPDCFWNSHTNGSTVSHEAICVLNATNEDAIVNITLYFEDRDPIGDFSVEVKANRTLHIRMDKIKNKHGQAVLQDTPYAAVVSSENENLYVQYTRVDSSDPSLTLCTTLV</sequence>
<evidence type="ECO:0000313" key="1">
    <source>
        <dbReference type="EMBL" id="SPT69002.1"/>
    </source>
</evidence>
<dbReference type="EMBL" id="UAPV01000001">
    <property type="protein sequence ID" value="SPT69002.1"/>
    <property type="molecule type" value="Genomic_DNA"/>
</dbReference>
<dbReference type="AlphaFoldDB" id="A0A2X0WR02"/>
<organism evidence="1 2">
    <name type="scientific">Anaerobiospirillum thomasii</name>
    <dbReference type="NCBI Taxonomy" id="179995"/>
    <lineage>
        <taxon>Bacteria</taxon>
        <taxon>Pseudomonadati</taxon>
        <taxon>Pseudomonadota</taxon>
        <taxon>Gammaproteobacteria</taxon>
        <taxon>Aeromonadales</taxon>
        <taxon>Succinivibrionaceae</taxon>
        <taxon>Anaerobiospirillum</taxon>
    </lineage>
</organism>
<dbReference type="RefSeq" id="WP_113743201.1">
    <property type="nucleotide sequence ID" value="NZ_UAPV01000001.1"/>
</dbReference>
<proteinExistence type="predicted"/>
<keyword evidence="2" id="KW-1185">Reference proteome</keyword>
<accession>A0A2X0WR02</accession>
<evidence type="ECO:0000313" key="2">
    <source>
        <dbReference type="Proteomes" id="UP000250086"/>
    </source>
</evidence>
<dbReference type="Gene3D" id="2.60.290.11">
    <property type="entry name" value="TM1070-like"/>
    <property type="match status" value="1"/>
</dbReference>
<dbReference type="SUPFAM" id="SSF89232">
    <property type="entry name" value="Hypothetical protein TM1070"/>
    <property type="match status" value="1"/>
</dbReference>
<gene>
    <name evidence="1" type="ORF">NCTC13093_00365</name>
</gene>
<dbReference type="Pfam" id="PF07100">
    <property type="entry name" value="ASRT"/>
    <property type="match status" value="1"/>
</dbReference>